<organism evidence="2 3">
    <name type="scientific">Clostridium faecium</name>
    <dbReference type="NCBI Taxonomy" id="2762223"/>
    <lineage>
        <taxon>Bacteria</taxon>
        <taxon>Bacillati</taxon>
        <taxon>Bacillota</taxon>
        <taxon>Clostridia</taxon>
        <taxon>Eubacteriales</taxon>
        <taxon>Clostridiaceae</taxon>
        <taxon>Clostridium</taxon>
    </lineage>
</organism>
<protein>
    <submittedName>
        <fullName evidence="2">TIGR01906 family membrane protein</fullName>
    </submittedName>
</protein>
<dbReference type="Proteomes" id="UP000627166">
    <property type="component" value="Unassembled WGS sequence"/>
</dbReference>
<gene>
    <name evidence="2" type="ORF">H9637_00750</name>
</gene>
<dbReference type="InterPro" id="IPR010178">
    <property type="entry name" value="Lit"/>
</dbReference>
<accession>A0ABR8YMW5</accession>
<comment type="caution">
    <text evidence="2">The sequence shown here is derived from an EMBL/GenBank/DDBJ whole genome shotgun (WGS) entry which is preliminary data.</text>
</comment>
<evidence type="ECO:0000313" key="3">
    <source>
        <dbReference type="Proteomes" id="UP000627166"/>
    </source>
</evidence>
<evidence type="ECO:0000256" key="1">
    <source>
        <dbReference type="SAM" id="Phobius"/>
    </source>
</evidence>
<reference evidence="2 3" key="1">
    <citation type="submission" date="2020-08" db="EMBL/GenBank/DDBJ databases">
        <title>A Genomic Blueprint of the Chicken Gut Microbiome.</title>
        <authorList>
            <person name="Gilroy R."/>
            <person name="Ravi A."/>
            <person name="Getino M."/>
            <person name="Pursley I."/>
            <person name="Horton D.L."/>
            <person name="Alikhan N.-F."/>
            <person name="Baker D."/>
            <person name="Gharbi K."/>
            <person name="Hall N."/>
            <person name="Watson M."/>
            <person name="Adriaenssens E.M."/>
            <person name="Foster-Nyarko E."/>
            <person name="Jarju S."/>
            <person name="Secka A."/>
            <person name="Antonio M."/>
            <person name="Oren A."/>
            <person name="Chaudhuri R."/>
            <person name="La Ragione R.M."/>
            <person name="Hildebrand F."/>
            <person name="Pallen M.J."/>
        </authorList>
    </citation>
    <scope>NUCLEOTIDE SEQUENCE [LARGE SCALE GENOMIC DNA]</scope>
    <source>
        <strain evidence="2 3">N37</strain>
    </source>
</reference>
<evidence type="ECO:0000313" key="2">
    <source>
        <dbReference type="EMBL" id="MBD8045583.1"/>
    </source>
</evidence>
<dbReference type="Pfam" id="PF07314">
    <property type="entry name" value="Lit"/>
    <property type="match status" value="1"/>
</dbReference>
<keyword evidence="3" id="KW-1185">Reference proteome</keyword>
<proteinExistence type="predicted"/>
<feature type="transmembrane region" description="Helical" evidence="1">
    <location>
        <begin position="137"/>
        <end position="156"/>
    </location>
</feature>
<name>A0ABR8YMW5_9CLOT</name>
<keyword evidence="1" id="KW-1133">Transmembrane helix</keyword>
<dbReference type="NCBIfam" id="TIGR01906">
    <property type="entry name" value="integ_TIGR01906"/>
    <property type="match status" value="1"/>
</dbReference>
<feature type="transmembrane region" description="Helical" evidence="1">
    <location>
        <begin position="194"/>
        <end position="221"/>
    </location>
</feature>
<keyword evidence="1" id="KW-0812">Transmembrane</keyword>
<keyword evidence="1" id="KW-0472">Membrane</keyword>
<feature type="transmembrane region" description="Helical" evidence="1">
    <location>
        <begin position="107"/>
        <end position="125"/>
    </location>
</feature>
<sequence>MKFFKIALYFLLGVSLSLFILTTSINAKSFDINYYMNSFKENNIEEITNMDEENLHHVAEDFIKYLKDDRAKLDTTAIINGELRPVYDEREILHMIDVKILFKLNHSINIISIIVFIVSLLILLKTKTLNLHSLGKTLMITVGINLALLLILVIFIQSDFTQYFTYFHEIFFNNDLWLLDPKTEILIQMMPEPFFIKAAIGIGLYYGSSLILMIVVGLLLYKIKWRKYAV</sequence>
<dbReference type="EMBL" id="JACSQB010000007">
    <property type="protein sequence ID" value="MBD8045583.1"/>
    <property type="molecule type" value="Genomic_DNA"/>
</dbReference>
<dbReference type="RefSeq" id="WP_191738508.1">
    <property type="nucleotide sequence ID" value="NZ_JACSQB010000007.1"/>
</dbReference>